<accession>A0A401Q1D8</accession>
<protein>
    <submittedName>
        <fullName evidence="1">Uncharacterized protein</fullName>
    </submittedName>
</protein>
<organism evidence="1 2">
    <name type="scientific">Scyliorhinus torazame</name>
    <name type="common">Cloudy catshark</name>
    <name type="synonym">Catulus torazame</name>
    <dbReference type="NCBI Taxonomy" id="75743"/>
    <lineage>
        <taxon>Eukaryota</taxon>
        <taxon>Metazoa</taxon>
        <taxon>Chordata</taxon>
        <taxon>Craniata</taxon>
        <taxon>Vertebrata</taxon>
        <taxon>Chondrichthyes</taxon>
        <taxon>Elasmobranchii</taxon>
        <taxon>Galeomorphii</taxon>
        <taxon>Galeoidea</taxon>
        <taxon>Carcharhiniformes</taxon>
        <taxon>Scyliorhinidae</taxon>
        <taxon>Scyliorhinus</taxon>
    </lineage>
</organism>
<gene>
    <name evidence="1" type="ORF">scyTo_0015944</name>
</gene>
<evidence type="ECO:0000313" key="1">
    <source>
        <dbReference type="EMBL" id="GCB79195.1"/>
    </source>
</evidence>
<dbReference type="Proteomes" id="UP000288216">
    <property type="component" value="Unassembled WGS sequence"/>
</dbReference>
<feature type="non-terminal residue" evidence="1">
    <location>
        <position position="1"/>
    </location>
</feature>
<reference evidence="1 2" key="1">
    <citation type="journal article" date="2018" name="Nat. Ecol. Evol.">
        <title>Shark genomes provide insights into elasmobranch evolution and the origin of vertebrates.</title>
        <authorList>
            <person name="Hara Y"/>
            <person name="Yamaguchi K"/>
            <person name="Onimaru K"/>
            <person name="Kadota M"/>
            <person name="Koyanagi M"/>
            <person name="Keeley SD"/>
            <person name="Tatsumi K"/>
            <person name="Tanaka K"/>
            <person name="Motone F"/>
            <person name="Kageyama Y"/>
            <person name="Nozu R"/>
            <person name="Adachi N"/>
            <person name="Nishimura O"/>
            <person name="Nakagawa R"/>
            <person name="Tanegashima C"/>
            <person name="Kiyatake I"/>
            <person name="Matsumoto R"/>
            <person name="Murakumo K"/>
            <person name="Nishida K"/>
            <person name="Terakita A"/>
            <person name="Kuratani S"/>
            <person name="Sato K"/>
            <person name="Hyodo S Kuraku.S."/>
        </authorList>
    </citation>
    <scope>NUCLEOTIDE SEQUENCE [LARGE SCALE GENOMIC DNA]</scope>
</reference>
<proteinExistence type="predicted"/>
<evidence type="ECO:0000313" key="2">
    <source>
        <dbReference type="Proteomes" id="UP000288216"/>
    </source>
</evidence>
<sequence length="168" mass="18964">GITAISCQIGIVNALEDQKAADCRVRSQEANISKCKSDLKACRHNIKMKMAEITQIEKKIQSLDDELTNRHESLKKSFETDCKLKEGMTVLNELYGKVEVIKNRSEKFVHLDALITVVGDTILHISHLPLREAGKVLCLEMGEVNKLKLLTRSMKANDCSVDDFSEFW</sequence>
<keyword evidence="2" id="KW-1185">Reference proteome</keyword>
<comment type="caution">
    <text evidence="1">The sequence shown here is derived from an EMBL/GenBank/DDBJ whole genome shotgun (WGS) entry which is preliminary data.</text>
</comment>
<name>A0A401Q1D8_SCYTO</name>
<dbReference type="EMBL" id="BFAA01009319">
    <property type="protein sequence ID" value="GCB79195.1"/>
    <property type="molecule type" value="Genomic_DNA"/>
</dbReference>
<dbReference type="AlphaFoldDB" id="A0A401Q1D8"/>